<dbReference type="Proteomes" id="UP001164746">
    <property type="component" value="Chromosome 7"/>
</dbReference>
<protein>
    <submittedName>
        <fullName evidence="2">Uncharacterized protein</fullName>
    </submittedName>
</protein>
<accession>A0ABY7EL59</accession>
<keyword evidence="3" id="KW-1185">Reference proteome</keyword>
<feature type="compositionally biased region" description="Polar residues" evidence="1">
    <location>
        <begin position="109"/>
        <end position="124"/>
    </location>
</feature>
<evidence type="ECO:0000256" key="1">
    <source>
        <dbReference type="SAM" id="MobiDB-lite"/>
    </source>
</evidence>
<proteinExistence type="predicted"/>
<evidence type="ECO:0000313" key="2">
    <source>
        <dbReference type="EMBL" id="WAR10575.1"/>
    </source>
</evidence>
<evidence type="ECO:0000313" key="3">
    <source>
        <dbReference type="Proteomes" id="UP001164746"/>
    </source>
</evidence>
<feature type="region of interest" description="Disordered" evidence="1">
    <location>
        <begin position="109"/>
        <end position="142"/>
    </location>
</feature>
<sequence>MDVLNSVKIFVLFELHFTSSVIRRDNCFMPLHVPLNAVDGIGDSDSFSQTSSYTSSNYDSSSGSSSSRSNTQSTESSTSQTSESSWTSSQSPNYKVVGVIPSYLSFPTSGTSRDSDLNSDTTKSCSDDSHTPTPAPPPSKVELGHDCSQYPYCKDLNAECRRDGRYQNIVCTCRHGWHFVKAYGIGGICTPDTCEDTGCPSPMVCRDGKCEAECPPRTIYVNGECRFDQWGEACVCSPDTCVEADTECQDGYCECKDPGLEYSHYLNMCVGQNYGDPCSTYQDTCDKHIRLQCINGECTCPHGTRPVQTVREGFTALKVEHVKNGVSMFRMVIMITFASV</sequence>
<name>A0ABY7EL59_MYAAR</name>
<organism evidence="2 3">
    <name type="scientific">Mya arenaria</name>
    <name type="common">Soft-shell clam</name>
    <dbReference type="NCBI Taxonomy" id="6604"/>
    <lineage>
        <taxon>Eukaryota</taxon>
        <taxon>Metazoa</taxon>
        <taxon>Spiralia</taxon>
        <taxon>Lophotrochozoa</taxon>
        <taxon>Mollusca</taxon>
        <taxon>Bivalvia</taxon>
        <taxon>Autobranchia</taxon>
        <taxon>Heteroconchia</taxon>
        <taxon>Euheterodonta</taxon>
        <taxon>Imparidentia</taxon>
        <taxon>Neoheterodontei</taxon>
        <taxon>Myida</taxon>
        <taxon>Myoidea</taxon>
        <taxon>Myidae</taxon>
        <taxon>Mya</taxon>
    </lineage>
</organism>
<gene>
    <name evidence="2" type="ORF">MAR_035651</name>
</gene>
<dbReference type="EMBL" id="CP111018">
    <property type="protein sequence ID" value="WAR10575.1"/>
    <property type="molecule type" value="Genomic_DNA"/>
</dbReference>
<reference evidence="2" key="1">
    <citation type="submission" date="2022-11" db="EMBL/GenBank/DDBJ databases">
        <title>Centuries of genome instability and evolution in soft-shell clam transmissible cancer (bioRxiv).</title>
        <authorList>
            <person name="Hart S.F.M."/>
            <person name="Yonemitsu M.A."/>
            <person name="Giersch R.M."/>
            <person name="Beal B.F."/>
            <person name="Arriagada G."/>
            <person name="Davis B.W."/>
            <person name="Ostrander E.A."/>
            <person name="Goff S.P."/>
            <person name="Metzger M.J."/>
        </authorList>
    </citation>
    <scope>NUCLEOTIDE SEQUENCE</scope>
    <source>
        <strain evidence="2">MELC-2E11</strain>
        <tissue evidence="2">Siphon/mantle</tissue>
    </source>
</reference>
<feature type="region of interest" description="Disordered" evidence="1">
    <location>
        <begin position="48"/>
        <end position="91"/>
    </location>
</feature>